<dbReference type="EMBL" id="JXTB01000096">
    <property type="protein sequence ID" value="PON64381.1"/>
    <property type="molecule type" value="Genomic_DNA"/>
</dbReference>
<sequence>MYSASLIAERIAKALPEAALAQFIFSMNKSKMAPVSSLTAAVVINVLLIATSTFHLIHHGGGKVHRLLNSIFATLCSIFLVASTKDNQILWEKLSNGTLAPLWTIKFLSLQIFSIMIEAKRCRTSGFSNPVVMLVLQNRCSIKSECECTW</sequence>
<keyword evidence="1" id="KW-1133">Transmembrane helix</keyword>
<feature type="transmembrane region" description="Helical" evidence="1">
    <location>
        <begin position="64"/>
        <end position="82"/>
    </location>
</feature>
<keyword evidence="1" id="KW-0812">Transmembrane</keyword>
<evidence type="ECO:0000313" key="2">
    <source>
        <dbReference type="EMBL" id="PON64381.1"/>
    </source>
</evidence>
<evidence type="ECO:0000256" key="1">
    <source>
        <dbReference type="SAM" id="Phobius"/>
    </source>
</evidence>
<comment type="caution">
    <text evidence="2">The sequence shown here is derived from an EMBL/GenBank/DDBJ whole genome shotgun (WGS) entry which is preliminary data.</text>
</comment>
<accession>A0A2P5CTN0</accession>
<dbReference type="OrthoDB" id="10312019at2759"/>
<gene>
    <name evidence="2" type="ORF">PanWU01x14_124500</name>
</gene>
<reference evidence="3" key="1">
    <citation type="submission" date="2016-06" db="EMBL/GenBank/DDBJ databases">
        <title>Parallel loss of symbiosis genes in relatives of nitrogen-fixing non-legume Parasponia.</title>
        <authorList>
            <person name="Van Velzen R."/>
            <person name="Holmer R."/>
            <person name="Bu F."/>
            <person name="Rutten L."/>
            <person name="Van Zeijl A."/>
            <person name="Liu W."/>
            <person name="Santuari L."/>
            <person name="Cao Q."/>
            <person name="Sharma T."/>
            <person name="Shen D."/>
            <person name="Roswanjaya Y."/>
            <person name="Wardhani T."/>
            <person name="Kalhor M.S."/>
            <person name="Jansen J."/>
            <person name="Van den Hoogen J."/>
            <person name="Gungor B."/>
            <person name="Hartog M."/>
            <person name="Hontelez J."/>
            <person name="Verver J."/>
            <person name="Yang W.-C."/>
            <person name="Schijlen E."/>
            <person name="Repin R."/>
            <person name="Schilthuizen M."/>
            <person name="Schranz E."/>
            <person name="Heidstra R."/>
            <person name="Miyata K."/>
            <person name="Fedorova E."/>
            <person name="Kohlen W."/>
            <person name="Bisseling T."/>
            <person name="Smit S."/>
            <person name="Geurts R."/>
        </authorList>
    </citation>
    <scope>NUCLEOTIDE SEQUENCE [LARGE SCALE GENOMIC DNA]</scope>
    <source>
        <strain evidence="3">cv. WU1-14</strain>
    </source>
</reference>
<keyword evidence="1" id="KW-0472">Membrane</keyword>
<organism evidence="2 3">
    <name type="scientific">Parasponia andersonii</name>
    <name type="common">Sponia andersonii</name>
    <dbReference type="NCBI Taxonomy" id="3476"/>
    <lineage>
        <taxon>Eukaryota</taxon>
        <taxon>Viridiplantae</taxon>
        <taxon>Streptophyta</taxon>
        <taxon>Embryophyta</taxon>
        <taxon>Tracheophyta</taxon>
        <taxon>Spermatophyta</taxon>
        <taxon>Magnoliopsida</taxon>
        <taxon>eudicotyledons</taxon>
        <taxon>Gunneridae</taxon>
        <taxon>Pentapetalae</taxon>
        <taxon>rosids</taxon>
        <taxon>fabids</taxon>
        <taxon>Rosales</taxon>
        <taxon>Cannabaceae</taxon>
        <taxon>Parasponia</taxon>
    </lineage>
</organism>
<evidence type="ECO:0000313" key="3">
    <source>
        <dbReference type="Proteomes" id="UP000237105"/>
    </source>
</evidence>
<keyword evidence="3" id="KW-1185">Reference proteome</keyword>
<name>A0A2P5CTN0_PARAD</name>
<dbReference type="Proteomes" id="UP000237105">
    <property type="component" value="Unassembled WGS sequence"/>
</dbReference>
<dbReference type="AlphaFoldDB" id="A0A2P5CTN0"/>
<feature type="transmembrane region" description="Helical" evidence="1">
    <location>
        <begin position="35"/>
        <end position="57"/>
    </location>
</feature>
<proteinExistence type="predicted"/>
<protein>
    <submittedName>
        <fullName evidence="2">Uncharacterized protein</fullName>
    </submittedName>
</protein>